<dbReference type="PRINTS" id="PR01185">
    <property type="entry name" value="INTEGRINA"/>
</dbReference>
<evidence type="ECO:0000256" key="10">
    <source>
        <dbReference type="ARBA" id="ARBA00023170"/>
    </source>
</evidence>
<gene>
    <name evidence="15" type="ORF">MELIAE_LOCUS4496</name>
</gene>
<dbReference type="GO" id="GO:0007229">
    <property type="term" value="P:integrin-mediated signaling pathway"/>
    <property type="evidence" value="ECO:0007669"/>
    <property type="project" value="UniProtKB-KW"/>
</dbReference>
<dbReference type="PANTHER" id="PTHR23220:SF83">
    <property type="entry name" value="INTEGRIN ALPHA-PS3-RELATED"/>
    <property type="match status" value="1"/>
</dbReference>
<dbReference type="Pfam" id="PF20805">
    <property type="entry name" value="Integrin_A_Ig_2"/>
    <property type="match status" value="1"/>
</dbReference>
<comment type="subcellular location">
    <subcellularLocation>
        <location evidence="1 13">Membrane</location>
        <topology evidence="1 13">Single-pass type I membrane protein</topology>
    </subcellularLocation>
</comment>
<organism evidence="15 16">
    <name type="scientific">Brassicogethes aeneus</name>
    <name type="common">Rape pollen beetle</name>
    <name type="synonym">Meligethes aeneus</name>
    <dbReference type="NCBI Taxonomy" id="1431903"/>
    <lineage>
        <taxon>Eukaryota</taxon>
        <taxon>Metazoa</taxon>
        <taxon>Ecdysozoa</taxon>
        <taxon>Arthropoda</taxon>
        <taxon>Hexapoda</taxon>
        <taxon>Insecta</taxon>
        <taxon>Pterygota</taxon>
        <taxon>Neoptera</taxon>
        <taxon>Endopterygota</taxon>
        <taxon>Coleoptera</taxon>
        <taxon>Polyphaga</taxon>
        <taxon>Cucujiformia</taxon>
        <taxon>Nitidulidae</taxon>
        <taxon>Meligethinae</taxon>
        <taxon>Brassicogethes</taxon>
    </lineage>
</organism>
<keyword evidence="11" id="KW-0325">Glycoprotein</keyword>
<evidence type="ECO:0000256" key="13">
    <source>
        <dbReference type="RuleBase" id="RU003762"/>
    </source>
</evidence>
<dbReference type="SMART" id="SM00191">
    <property type="entry name" value="Int_alpha"/>
    <property type="match status" value="6"/>
</dbReference>
<evidence type="ECO:0000256" key="3">
    <source>
        <dbReference type="ARBA" id="ARBA00022692"/>
    </source>
</evidence>
<feature type="repeat" description="FG-GAP" evidence="12">
    <location>
        <begin position="22"/>
        <end position="84"/>
    </location>
</feature>
<dbReference type="InterPro" id="IPR028994">
    <property type="entry name" value="Integrin_alpha_N"/>
</dbReference>
<dbReference type="Gene3D" id="2.60.40.1530">
    <property type="entry name" value="ntegrin, alpha v. Chain A, domain 4"/>
    <property type="match status" value="1"/>
</dbReference>
<feature type="domain" description="Integrin alpha second immunoglobulin-like" evidence="14">
    <location>
        <begin position="550"/>
        <end position="662"/>
    </location>
</feature>
<feature type="chain" id="PRO_5041514917" description="Integrin alpha second immunoglobulin-like domain-containing protein" evidence="13">
    <location>
        <begin position="18"/>
        <end position="918"/>
    </location>
</feature>
<dbReference type="Gene3D" id="2.60.40.1510">
    <property type="entry name" value="ntegrin, alpha v. Chain A, domain 3"/>
    <property type="match status" value="1"/>
</dbReference>
<dbReference type="InterPro" id="IPR013517">
    <property type="entry name" value="FG-GAP"/>
</dbReference>
<dbReference type="InterPro" id="IPR000413">
    <property type="entry name" value="Integrin_alpha"/>
</dbReference>
<accession>A0A9P0FE06</accession>
<dbReference type="AlphaFoldDB" id="A0A9P0FE06"/>
<proteinExistence type="inferred from homology"/>
<keyword evidence="4 13" id="KW-0732">Signal</keyword>
<evidence type="ECO:0000256" key="9">
    <source>
        <dbReference type="ARBA" id="ARBA00023136"/>
    </source>
</evidence>
<keyword evidence="8 13" id="KW-0401">Integrin</keyword>
<dbReference type="GO" id="GO:0033627">
    <property type="term" value="P:cell adhesion mediated by integrin"/>
    <property type="evidence" value="ECO:0007669"/>
    <property type="project" value="TreeGrafter"/>
</dbReference>
<dbReference type="GO" id="GO:0007160">
    <property type="term" value="P:cell-matrix adhesion"/>
    <property type="evidence" value="ECO:0007669"/>
    <property type="project" value="TreeGrafter"/>
</dbReference>
<keyword evidence="5" id="KW-0677">Repeat</keyword>
<feature type="signal peptide" evidence="13">
    <location>
        <begin position="1"/>
        <end position="17"/>
    </location>
</feature>
<evidence type="ECO:0000259" key="14">
    <source>
        <dbReference type="Pfam" id="PF20805"/>
    </source>
</evidence>
<dbReference type="OrthoDB" id="5573735at2759"/>
<dbReference type="Gene3D" id="2.130.10.130">
    <property type="entry name" value="Integrin alpha, N-terminal"/>
    <property type="match status" value="1"/>
</dbReference>
<protein>
    <recommendedName>
        <fullName evidence="14">Integrin alpha second immunoglobulin-like domain-containing protein</fullName>
    </recommendedName>
</protein>
<keyword evidence="10 13" id="KW-0675">Receptor</keyword>
<evidence type="ECO:0000256" key="2">
    <source>
        <dbReference type="ARBA" id="ARBA00008054"/>
    </source>
</evidence>
<dbReference type="GO" id="GO:0009897">
    <property type="term" value="C:external side of plasma membrane"/>
    <property type="evidence" value="ECO:0007669"/>
    <property type="project" value="TreeGrafter"/>
</dbReference>
<keyword evidence="7 13" id="KW-1133">Transmembrane helix</keyword>
<feature type="repeat" description="FG-GAP" evidence="12">
    <location>
        <begin position="317"/>
        <end position="374"/>
    </location>
</feature>
<dbReference type="GO" id="GO:0005178">
    <property type="term" value="F:integrin binding"/>
    <property type="evidence" value="ECO:0007669"/>
    <property type="project" value="TreeGrafter"/>
</dbReference>
<feature type="transmembrane region" description="Helical" evidence="13">
    <location>
        <begin position="859"/>
        <end position="881"/>
    </location>
</feature>
<dbReference type="Proteomes" id="UP001154078">
    <property type="component" value="Chromosome 2"/>
</dbReference>
<dbReference type="PANTHER" id="PTHR23220">
    <property type="entry name" value="INTEGRIN ALPHA"/>
    <property type="match status" value="1"/>
</dbReference>
<keyword evidence="9 13" id="KW-0472">Membrane</keyword>
<reference evidence="15" key="1">
    <citation type="submission" date="2021-12" db="EMBL/GenBank/DDBJ databases">
        <authorList>
            <person name="King R."/>
        </authorList>
    </citation>
    <scope>NUCLEOTIDE SEQUENCE</scope>
</reference>
<evidence type="ECO:0000256" key="12">
    <source>
        <dbReference type="PROSITE-ProRule" id="PRU00803"/>
    </source>
</evidence>
<evidence type="ECO:0000256" key="5">
    <source>
        <dbReference type="ARBA" id="ARBA00022737"/>
    </source>
</evidence>
<dbReference type="InterPro" id="IPR048285">
    <property type="entry name" value="Integrin_alpha_Ig-like_2"/>
</dbReference>
<evidence type="ECO:0000313" key="16">
    <source>
        <dbReference type="Proteomes" id="UP001154078"/>
    </source>
</evidence>
<evidence type="ECO:0000256" key="8">
    <source>
        <dbReference type="ARBA" id="ARBA00023037"/>
    </source>
</evidence>
<dbReference type="GO" id="GO:0007157">
    <property type="term" value="P:heterophilic cell-cell adhesion via plasma membrane cell adhesion molecules"/>
    <property type="evidence" value="ECO:0007669"/>
    <property type="project" value="UniProtKB-ARBA"/>
</dbReference>
<dbReference type="InterPro" id="IPR032695">
    <property type="entry name" value="Integrin_dom_sf"/>
</dbReference>
<dbReference type="EMBL" id="OV121133">
    <property type="protein sequence ID" value="CAH0552015.1"/>
    <property type="molecule type" value="Genomic_DNA"/>
</dbReference>
<evidence type="ECO:0000256" key="11">
    <source>
        <dbReference type="ARBA" id="ARBA00023180"/>
    </source>
</evidence>
<dbReference type="SUPFAM" id="SSF69318">
    <property type="entry name" value="Integrin alpha N-terminal domain"/>
    <property type="match status" value="1"/>
</dbReference>
<dbReference type="GO" id="GO:0008305">
    <property type="term" value="C:integrin complex"/>
    <property type="evidence" value="ECO:0007669"/>
    <property type="project" value="InterPro"/>
</dbReference>
<dbReference type="Gene3D" id="1.20.5.930">
    <property type="entry name" value="Bicelle-embedded integrin alpha(iib) transmembrane segment"/>
    <property type="match status" value="1"/>
</dbReference>
<dbReference type="SUPFAM" id="SSF69179">
    <property type="entry name" value="Integrin domains"/>
    <property type="match status" value="1"/>
</dbReference>
<feature type="repeat" description="FG-GAP" evidence="12">
    <location>
        <begin position="254"/>
        <end position="315"/>
    </location>
</feature>
<sequence>MFRSILFLGFLIFAIFCDENFNLDNVLKIPSDEGSYFGYSLFLQNMGYKNRLIVGAPLSNKFVFECDPLGLNAKCSKEELLDDSVIKFNKAANTTNFFGSVIDGEVHGSTVVTCAPRHVASSFHTRGICVVYNTIGGKQYLTFEDDRAILSQHGKSYYAGAFSQAGFSLNYMKGEDLLVGMPGFDNNLGKIRILNLNTFSTYERKNHLSPLENSDFYLGYSISSGYFANGERWYIAGQPRGNFLNGQVVIFRDNIINYLKSDEFGSYFGASLLVDDVTNDQLDDLFVGAPSSSMENNYDQGHVSFYKFDLVNNFFYAPIKLYGDGKSGSKFGTTMAKLGDIDLDGYNDIAIAAPFEDNSGAVYIFKGSKEGPKKSQKLTPKLFKAFNTRGFGLGLSNGLDIDNNGHNDFAIGAFKSGEVFVIRSKSAIDLKASLDVDITTIHEQTKSLTATYCFMYSQRTARAPVKNISLVATLSVDYRAGTNTSFQRYILIPTQNDTKCFKTLLNINLRYNTDLSPFKLSLKADVKTPNLIISKNYEILEKFIPLSDNCGDDNVCKSLLSIDVESNLQEIILGKDNILETNILVKSSKEPALKCEIIIEKSQSIELRNVKECSQTHKDIVCPVSNAFVGEKKLTVRFDLKNIQPSLKYININFKVRTLSGALPDSLLKYPLNIPIKLVNSPYLQGKSDPEDIELGEEINSISFTQVYTVVNSGPSPMKVDVKIFSPVIENIISITRTRIATKDEATECIIGRKDIAANLKMEDKSLATFKVPENKSISLNCFEGTCTEITCNQGYLFVSELTEISISYEVDVKALESKFKTEFLTKEVIMFLSTAKIQNITSHSATLIYGKTNKSLPIWIYIVAVLVGIILLTVLIFVLYKCKFFNRRYQEKLKEEKLLEDENPANSNVVMSDLEDN</sequence>
<dbReference type="Pfam" id="PF01839">
    <property type="entry name" value="FG-GAP"/>
    <property type="match status" value="2"/>
</dbReference>
<evidence type="ECO:0000256" key="4">
    <source>
        <dbReference type="ARBA" id="ARBA00022729"/>
    </source>
</evidence>
<keyword evidence="6 13" id="KW-0130">Cell adhesion</keyword>
<name>A0A9P0FE06_BRAAE</name>
<keyword evidence="16" id="KW-1185">Reference proteome</keyword>
<evidence type="ECO:0000256" key="1">
    <source>
        <dbReference type="ARBA" id="ARBA00004479"/>
    </source>
</evidence>
<evidence type="ECO:0000256" key="6">
    <source>
        <dbReference type="ARBA" id="ARBA00022889"/>
    </source>
</evidence>
<keyword evidence="3 13" id="KW-0812">Transmembrane</keyword>
<dbReference type="InterPro" id="IPR013519">
    <property type="entry name" value="Int_alpha_beta-p"/>
</dbReference>
<evidence type="ECO:0000256" key="7">
    <source>
        <dbReference type="ARBA" id="ARBA00022989"/>
    </source>
</evidence>
<dbReference type="PROSITE" id="PS51470">
    <property type="entry name" value="FG_GAP"/>
    <property type="match status" value="3"/>
</dbReference>
<comment type="similarity">
    <text evidence="2 13">Belongs to the integrin alpha chain family.</text>
</comment>
<evidence type="ECO:0000313" key="15">
    <source>
        <dbReference type="EMBL" id="CAH0552015.1"/>
    </source>
</evidence>